<name>A0A811USU3_CERCA</name>
<proteinExistence type="predicted"/>
<dbReference type="OrthoDB" id="7993929at2759"/>
<gene>
    <name evidence="1" type="ORF">CCAP1982_LOCUS10254</name>
</gene>
<dbReference type="EMBL" id="CAJHJT010000023">
    <property type="protein sequence ID" value="CAD7001764.1"/>
    <property type="molecule type" value="Genomic_DNA"/>
</dbReference>
<accession>A0A811USU3</accession>
<reference evidence="1" key="1">
    <citation type="submission" date="2020-11" db="EMBL/GenBank/DDBJ databases">
        <authorList>
            <person name="Whitehead M."/>
        </authorList>
    </citation>
    <scope>NUCLEOTIDE SEQUENCE</scope>
    <source>
        <strain evidence="1">EGII</strain>
    </source>
</reference>
<dbReference type="Proteomes" id="UP000606786">
    <property type="component" value="Unassembled WGS sequence"/>
</dbReference>
<comment type="caution">
    <text evidence="1">The sequence shown here is derived from an EMBL/GenBank/DDBJ whole genome shotgun (WGS) entry which is preliminary data.</text>
</comment>
<sequence length="127" mass="14293">MRPPQRIAVAIAPGYCSNCLALTHDTEEWDPLGSCRRCNKAHHTMLHPSEPQTGGLIPKPTTKTKKQLHYRATQQRAIEQRTTATLRIVTCPTTARHPTARHKKQQPWEPKVVLSSAYVHRTGEQGV</sequence>
<evidence type="ECO:0000313" key="1">
    <source>
        <dbReference type="EMBL" id="CAD7001764.1"/>
    </source>
</evidence>
<protein>
    <submittedName>
        <fullName evidence="1">(Mediterranean fruit fly) hypothetical protein</fullName>
    </submittedName>
</protein>
<evidence type="ECO:0000313" key="2">
    <source>
        <dbReference type="Proteomes" id="UP000606786"/>
    </source>
</evidence>
<dbReference type="AlphaFoldDB" id="A0A811USU3"/>
<organism evidence="1 2">
    <name type="scientific">Ceratitis capitata</name>
    <name type="common">Mediterranean fruit fly</name>
    <name type="synonym">Tephritis capitata</name>
    <dbReference type="NCBI Taxonomy" id="7213"/>
    <lineage>
        <taxon>Eukaryota</taxon>
        <taxon>Metazoa</taxon>
        <taxon>Ecdysozoa</taxon>
        <taxon>Arthropoda</taxon>
        <taxon>Hexapoda</taxon>
        <taxon>Insecta</taxon>
        <taxon>Pterygota</taxon>
        <taxon>Neoptera</taxon>
        <taxon>Endopterygota</taxon>
        <taxon>Diptera</taxon>
        <taxon>Brachycera</taxon>
        <taxon>Muscomorpha</taxon>
        <taxon>Tephritoidea</taxon>
        <taxon>Tephritidae</taxon>
        <taxon>Ceratitis</taxon>
        <taxon>Ceratitis</taxon>
    </lineage>
</organism>
<keyword evidence="2" id="KW-1185">Reference proteome</keyword>